<dbReference type="AlphaFoldDB" id="A0A5A7PK90"/>
<evidence type="ECO:0000313" key="3">
    <source>
        <dbReference type="Proteomes" id="UP000325081"/>
    </source>
</evidence>
<proteinExistence type="predicted"/>
<keyword evidence="3" id="KW-1185">Reference proteome</keyword>
<feature type="coiled-coil region" evidence="1">
    <location>
        <begin position="79"/>
        <end position="113"/>
    </location>
</feature>
<comment type="caution">
    <text evidence="2">The sequence shown here is derived from an EMBL/GenBank/DDBJ whole genome shotgun (WGS) entry which is preliminary data.</text>
</comment>
<evidence type="ECO:0000313" key="2">
    <source>
        <dbReference type="EMBL" id="GER33285.1"/>
    </source>
</evidence>
<sequence length="242" mass="27560">MSSSKGSWNSEINGAPMEMTYNCGLKVYLKTSWTRKNLGRRYWACPKYGNFGYCGIFIWFDPNICERAKNIIPGLLEKSNKHQHQIEQYKLKNAEIEAQLLVAMNKVDDMNNALVVCKNKIEKLWMGRRNSEDGRPNSKDARRKSEMLGSVRISLCTNHEFNSKRKPMRSGAKGSFRRRVRARAASEYGDIGGDGKFSSIRSFGYTVVNNYSCSQVTDRVIFGSPDDDPPYLSAEQQNVELV</sequence>
<dbReference type="Proteomes" id="UP000325081">
    <property type="component" value="Unassembled WGS sequence"/>
</dbReference>
<evidence type="ECO:0000256" key="1">
    <source>
        <dbReference type="SAM" id="Coils"/>
    </source>
</evidence>
<dbReference type="PANTHER" id="PTHR33248">
    <property type="entry name" value="ZINC ION-BINDING PROTEIN"/>
    <property type="match status" value="1"/>
</dbReference>
<reference evidence="3" key="1">
    <citation type="journal article" date="2019" name="Curr. Biol.">
        <title>Genome Sequence of Striga asiatica Provides Insight into the Evolution of Plant Parasitism.</title>
        <authorList>
            <person name="Yoshida S."/>
            <person name="Kim S."/>
            <person name="Wafula E.K."/>
            <person name="Tanskanen J."/>
            <person name="Kim Y.M."/>
            <person name="Honaas L."/>
            <person name="Yang Z."/>
            <person name="Spallek T."/>
            <person name="Conn C.E."/>
            <person name="Ichihashi Y."/>
            <person name="Cheong K."/>
            <person name="Cui S."/>
            <person name="Der J.P."/>
            <person name="Gundlach H."/>
            <person name="Jiao Y."/>
            <person name="Hori C."/>
            <person name="Ishida J.K."/>
            <person name="Kasahara H."/>
            <person name="Kiba T."/>
            <person name="Kim M.S."/>
            <person name="Koo N."/>
            <person name="Laohavisit A."/>
            <person name="Lee Y.H."/>
            <person name="Lumba S."/>
            <person name="McCourt P."/>
            <person name="Mortimer J.C."/>
            <person name="Mutuku J.M."/>
            <person name="Nomura T."/>
            <person name="Sasaki-Sekimoto Y."/>
            <person name="Seto Y."/>
            <person name="Wang Y."/>
            <person name="Wakatake T."/>
            <person name="Sakakibara H."/>
            <person name="Demura T."/>
            <person name="Yamaguchi S."/>
            <person name="Yoneyama K."/>
            <person name="Manabe R.I."/>
            <person name="Nelson D.C."/>
            <person name="Schulman A.H."/>
            <person name="Timko M.P."/>
            <person name="dePamphilis C.W."/>
            <person name="Choi D."/>
            <person name="Shirasu K."/>
        </authorList>
    </citation>
    <scope>NUCLEOTIDE SEQUENCE [LARGE SCALE GENOMIC DNA]</scope>
    <source>
        <strain evidence="3">cv. UVA1</strain>
    </source>
</reference>
<protein>
    <submittedName>
        <fullName evidence="2">GRF zinc finger containing protein</fullName>
    </submittedName>
</protein>
<gene>
    <name evidence="2" type="ORF">STAS_09417</name>
</gene>
<organism evidence="2 3">
    <name type="scientific">Striga asiatica</name>
    <name type="common">Asiatic witchweed</name>
    <name type="synonym">Buchnera asiatica</name>
    <dbReference type="NCBI Taxonomy" id="4170"/>
    <lineage>
        <taxon>Eukaryota</taxon>
        <taxon>Viridiplantae</taxon>
        <taxon>Streptophyta</taxon>
        <taxon>Embryophyta</taxon>
        <taxon>Tracheophyta</taxon>
        <taxon>Spermatophyta</taxon>
        <taxon>Magnoliopsida</taxon>
        <taxon>eudicotyledons</taxon>
        <taxon>Gunneridae</taxon>
        <taxon>Pentapetalae</taxon>
        <taxon>asterids</taxon>
        <taxon>lamiids</taxon>
        <taxon>Lamiales</taxon>
        <taxon>Orobanchaceae</taxon>
        <taxon>Buchnereae</taxon>
        <taxon>Striga</taxon>
    </lineage>
</organism>
<name>A0A5A7PK90_STRAF</name>
<keyword evidence="1" id="KW-0175">Coiled coil</keyword>
<accession>A0A5A7PK90</accession>
<dbReference type="EMBL" id="BKCP01004738">
    <property type="protein sequence ID" value="GER33285.1"/>
    <property type="molecule type" value="Genomic_DNA"/>
</dbReference>
<dbReference type="OrthoDB" id="913116at2759"/>